<dbReference type="EMBL" id="JABSTU010000002">
    <property type="protein sequence ID" value="KAH8037960.1"/>
    <property type="molecule type" value="Genomic_DNA"/>
</dbReference>
<proteinExistence type="predicted"/>
<evidence type="ECO:0000313" key="2">
    <source>
        <dbReference type="EMBL" id="KAH8037960.1"/>
    </source>
</evidence>
<reference evidence="2" key="1">
    <citation type="journal article" date="2020" name="Cell">
        <title>Large-Scale Comparative Analyses of Tick Genomes Elucidate Their Genetic Diversity and Vector Capacities.</title>
        <authorList>
            <consortium name="Tick Genome and Microbiome Consortium (TIGMIC)"/>
            <person name="Jia N."/>
            <person name="Wang J."/>
            <person name="Shi W."/>
            <person name="Du L."/>
            <person name="Sun Y."/>
            <person name="Zhan W."/>
            <person name="Jiang J.F."/>
            <person name="Wang Q."/>
            <person name="Zhang B."/>
            <person name="Ji P."/>
            <person name="Bell-Sakyi L."/>
            <person name="Cui X.M."/>
            <person name="Yuan T.T."/>
            <person name="Jiang B.G."/>
            <person name="Yang W.F."/>
            <person name="Lam T.T."/>
            <person name="Chang Q.C."/>
            <person name="Ding S.J."/>
            <person name="Wang X.J."/>
            <person name="Zhu J.G."/>
            <person name="Ruan X.D."/>
            <person name="Zhao L."/>
            <person name="Wei J.T."/>
            <person name="Ye R.Z."/>
            <person name="Que T.C."/>
            <person name="Du C.H."/>
            <person name="Zhou Y.H."/>
            <person name="Cheng J.X."/>
            <person name="Dai P.F."/>
            <person name="Guo W.B."/>
            <person name="Han X.H."/>
            <person name="Huang E.J."/>
            <person name="Li L.F."/>
            <person name="Wei W."/>
            <person name="Gao Y.C."/>
            <person name="Liu J.Z."/>
            <person name="Shao H.Z."/>
            <person name="Wang X."/>
            <person name="Wang C.C."/>
            <person name="Yang T.C."/>
            <person name="Huo Q.B."/>
            <person name="Li W."/>
            <person name="Chen H.Y."/>
            <person name="Chen S.E."/>
            <person name="Zhou L.G."/>
            <person name="Ni X.B."/>
            <person name="Tian J.H."/>
            <person name="Sheng Y."/>
            <person name="Liu T."/>
            <person name="Pan Y.S."/>
            <person name="Xia L.Y."/>
            <person name="Li J."/>
            <person name="Zhao F."/>
            <person name="Cao W.C."/>
        </authorList>
    </citation>
    <scope>NUCLEOTIDE SEQUENCE</scope>
    <source>
        <strain evidence="2">Rmic-2018</strain>
    </source>
</reference>
<protein>
    <submittedName>
        <fullName evidence="2">Uncharacterized protein</fullName>
    </submittedName>
</protein>
<evidence type="ECO:0000256" key="1">
    <source>
        <dbReference type="SAM" id="MobiDB-lite"/>
    </source>
</evidence>
<reference evidence="2" key="2">
    <citation type="submission" date="2021-09" db="EMBL/GenBank/DDBJ databases">
        <authorList>
            <person name="Jia N."/>
            <person name="Wang J."/>
            <person name="Shi W."/>
            <person name="Du L."/>
            <person name="Sun Y."/>
            <person name="Zhan W."/>
            <person name="Jiang J."/>
            <person name="Wang Q."/>
            <person name="Zhang B."/>
            <person name="Ji P."/>
            <person name="Sakyi L.B."/>
            <person name="Cui X."/>
            <person name="Yuan T."/>
            <person name="Jiang B."/>
            <person name="Yang W."/>
            <person name="Lam T.T.-Y."/>
            <person name="Chang Q."/>
            <person name="Ding S."/>
            <person name="Wang X."/>
            <person name="Zhu J."/>
            <person name="Ruan X."/>
            <person name="Zhao L."/>
            <person name="Wei J."/>
            <person name="Que T."/>
            <person name="Du C."/>
            <person name="Cheng J."/>
            <person name="Dai P."/>
            <person name="Han X."/>
            <person name="Huang E."/>
            <person name="Gao Y."/>
            <person name="Liu J."/>
            <person name="Shao H."/>
            <person name="Ye R."/>
            <person name="Li L."/>
            <person name="Wei W."/>
            <person name="Wang X."/>
            <person name="Wang C."/>
            <person name="Huo Q."/>
            <person name="Li W."/>
            <person name="Guo W."/>
            <person name="Chen H."/>
            <person name="Chen S."/>
            <person name="Zhou L."/>
            <person name="Zhou L."/>
            <person name="Ni X."/>
            <person name="Tian J."/>
            <person name="Zhou Y."/>
            <person name="Sheng Y."/>
            <person name="Liu T."/>
            <person name="Pan Y."/>
            <person name="Xia L."/>
            <person name="Li J."/>
            <person name="Zhao F."/>
            <person name="Cao W."/>
        </authorList>
    </citation>
    <scope>NUCLEOTIDE SEQUENCE</scope>
    <source>
        <strain evidence="2">Rmic-2018</strain>
        <tissue evidence="2">Larvae</tissue>
    </source>
</reference>
<feature type="region of interest" description="Disordered" evidence="1">
    <location>
        <begin position="25"/>
        <end position="44"/>
    </location>
</feature>
<gene>
    <name evidence="2" type="ORF">HPB51_019924</name>
</gene>
<sequence>MEARSTTAATWTKKQARRALRTFQDCRKSEAHAQQAQADQSPSRIEVEAPYLRRREILVTGKTTQTGAETVHVGGDHFKPPESSLEDDGVTRALT</sequence>
<name>A0A9J6EV20_RHIMP</name>
<evidence type="ECO:0000313" key="3">
    <source>
        <dbReference type="Proteomes" id="UP000821866"/>
    </source>
</evidence>
<comment type="caution">
    <text evidence="2">The sequence shown here is derived from an EMBL/GenBank/DDBJ whole genome shotgun (WGS) entry which is preliminary data.</text>
</comment>
<keyword evidence="3" id="KW-1185">Reference proteome</keyword>
<accession>A0A9J6EV20</accession>
<feature type="region of interest" description="Disordered" evidence="1">
    <location>
        <begin position="62"/>
        <end position="95"/>
    </location>
</feature>
<feature type="compositionally biased region" description="Polar residues" evidence="1">
    <location>
        <begin position="32"/>
        <end position="43"/>
    </location>
</feature>
<organism evidence="2 3">
    <name type="scientific">Rhipicephalus microplus</name>
    <name type="common">Cattle tick</name>
    <name type="synonym">Boophilus microplus</name>
    <dbReference type="NCBI Taxonomy" id="6941"/>
    <lineage>
        <taxon>Eukaryota</taxon>
        <taxon>Metazoa</taxon>
        <taxon>Ecdysozoa</taxon>
        <taxon>Arthropoda</taxon>
        <taxon>Chelicerata</taxon>
        <taxon>Arachnida</taxon>
        <taxon>Acari</taxon>
        <taxon>Parasitiformes</taxon>
        <taxon>Ixodida</taxon>
        <taxon>Ixodoidea</taxon>
        <taxon>Ixodidae</taxon>
        <taxon>Rhipicephalinae</taxon>
        <taxon>Rhipicephalus</taxon>
        <taxon>Boophilus</taxon>
    </lineage>
</organism>
<dbReference type="AlphaFoldDB" id="A0A9J6EV20"/>
<dbReference type="Proteomes" id="UP000821866">
    <property type="component" value="Chromosome 10"/>
</dbReference>